<proteinExistence type="predicted"/>
<gene>
    <name evidence="1" type="ORF">C1645_692519</name>
</gene>
<sequence length="215" mass="23606">MSATLSLSLPAFPFSGELISSKFEKRGTPQRKLISNKSAFTYYWVASEASHKTSAQITIKDCKNRPVATVNRDFAIEMKTEGSGISKSGLVFNFDDCSCGSSFNCFVKIDKNEFPFGIASNEKPLRPFVTVAANDFKLGTLLFIPALVDVVLPGGQRHNGCVVVDDQGHGFGGKHIDWFVASEAIYRTLDNQIRKDNVQVFDGASCTIKDYSVKI</sequence>
<name>A0A397T9E2_9GLOM</name>
<organism evidence="1 2">
    <name type="scientific">Glomus cerebriforme</name>
    <dbReference type="NCBI Taxonomy" id="658196"/>
    <lineage>
        <taxon>Eukaryota</taxon>
        <taxon>Fungi</taxon>
        <taxon>Fungi incertae sedis</taxon>
        <taxon>Mucoromycota</taxon>
        <taxon>Glomeromycotina</taxon>
        <taxon>Glomeromycetes</taxon>
        <taxon>Glomerales</taxon>
        <taxon>Glomeraceae</taxon>
        <taxon>Glomus</taxon>
    </lineage>
</organism>
<dbReference type="AlphaFoldDB" id="A0A397T9E2"/>
<evidence type="ECO:0000313" key="1">
    <source>
        <dbReference type="EMBL" id="RIA91584.1"/>
    </source>
</evidence>
<evidence type="ECO:0000313" key="2">
    <source>
        <dbReference type="Proteomes" id="UP000265703"/>
    </source>
</evidence>
<dbReference type="OrthoDB" id="5985073at2759"/>
<keyword evidence="2" id="KW-1185">Reference proteome</keyword>
<comment type="caution">
    <text evidence="1">The sequence shown here is derived from an EMBL/GenBank/DDBJ whole genome shotgun (WGS) entry which is preliminary data.</text>
</comment>
<dbReference type="Proteomes" id="UP000265703">
    <property type="component" value="Unassembled WGS sequence"/>
</dbReference>
<reference evidence="1 2" key="1">
    <citation type="submission" date="2018-06" db="EMBL/GenBank/DDBJ databases">
        <title>Comparative genomics reveals the genomic features of Rhizophagus irregularis, R. cerebriforme, R. diaphanum and Gigaspora rosea, and their symbiotic lifestyle signature.</title>
        <authorList>
            <person name="Morin E."/>
            <person name="San Clemente H."/>
            <person name="Chen E.C.H."/>
            <person name="De La Providencia I."/>
            <person name="Hainaut M."/>
            <person name="Kuo A."/>
            <person name="Kohler A."/>
            <person name="Murat C."/>
            <person name="Tang N."/>
            <person name="Roy S."/>
            <person name="Loubradou J."/>
            <person name="Henrissat B."/>
            <person name="Grigoriev I.V."/>
            <person name="Corradi N."/>
            <person name="Roux C."/>
            <person name="Martin F.M."/>
        </authorList>
    </citation>
    <scope>NUCLEOTIDE SEQUENCE [LARGE SCALE GENOMIC DNA]</scope>
    <source>
        <strain evidence="1 2">DAOM 227022</strain>
    </source>
</reference>
<protein>
    <recommendedName>
        <fullName evidence="3">3D domain-containing protein</fullName>
    </recommendedName>
</protein>
<dbReference type="CDD" id="cd22785">
    <property type="entry name" value="DPBB_MltA-like"/>
    <property type="match status" value="1"/>
</dbReference>
<dbReference type="EMBL" id="QKYT01000149">
    <property type="protein sequence ID" value="RIA91584.1"/>
    <property type="molecule type" value="Genomic_DNA"/>
</dbReference>
<evidence type="ECO:0008006" key="3">
    <source>
        <dbReference type="Google" id="ProtNLM"/>
    </source>
</evidence>
<accession>A0A397T9E2</accession>